<dbReference type="SUPFAM" id="SSF58104">
    <property type="entry name" value="Methyl-accepting chemotaxis protein (MCP) signaling domain"/>
    <property type="match status" value="1"/>
</dbReference>
<dbReference type="GO" id="GO:0006935">
    <property type="term" value="P:chemotaxis"/>
    <property type="evidence" value="ECO:0007669"/>
    <property type="project" value="InterPro"/>
</dbReference>
<dbReference type="AlphaFoldDB" id="A0A934ST44"/>
<dbReference type="CDD" id="cd11386">
    <property type="entry name" value="MCP_signal"/>
    <property type="match status" value="1"/>
</dbReference>
<dbReference type="InterPro" id="IPR051310">
    <property type="entry name" value="MCP_chemotaxis"/>
</dbReference>
<keyword evidence="5" id="KW-0812">Transmembrane</keyword>
<dbReference type="PANTHER" id="PTHR43531:SF14">
    <property type="entry name" value="METHYL-ACCEPTING CHEMOTAXIS PROTEIN I-RELATED"/>
    <property type="match status" value="1"/>
</dbReference>
<comment type="similarity">
    <text evidence="3">Belongs to the methyl-accepting chemotaxis (MCP) protein family.</text>
</comment>
<keyword evidence="4" id="KW-0807">Transducer</keyword>
<dbReference type="PRINTS" id="PR00260">
    <property type="entry name" value="CHEMTRNSDUCR"/>
</dbReference>
<evidence type="ECO:0000256" key="3">
    <source>
        <dbReference type="ARBA" id="ARBA00029447"/>
    </source>
</evidence>
<dbReference type="FunFam" id="1.10.287.950:FF:000001">
    <property type="entry name" value="Methyl-accepting chemotaxis sensory transducer"/>
    <property type="match status" value="1"/>
</dbReference>
<protein>
    <submittedName>
        <fullName evidence="7">Chemotaxis protein</fullName>
    </submittedName>
</protein>
<evidence type="ECO:0000313" key="8">
    <source>
        <dbReference type="Proteomes" id="UP000622890"/>
    </source>
</evidence>
<evidence type="ECO:0000256" key="1">
    <source>
        <dbReference type="ARBA" id="ARBA00004370"/>
    </source>
</evidence>
<feature type="transmembrane region" description="Helical" evidence="5">
    <location>
        <begin position="66"/>
        <end position="84"/>
    </location>
</feature>
<evidence type="ECO:0000313" key="7">
    <source>
        <dbReference type="EMBL" id="MBK4736110.1"/>
    </source>
</evidence>
<dbReference type="PROSITE" id="PS50111">
    <property type="entry name" value="CHEMOTAXIS_TRANSDUC_2"/>
    <property type="match status" value="1"/>
</dbReference>
<organism evidence="7 8">
    <name type="scientific">Noviherbaspirillum pedocola</name>
    <dbReference type="NCBI Taxonomy" id="2801341"/>
    <lineage>
        <taxon>Bacteria</taxon>
        <taxon>Pseudomonadati</taxon>
        <taxon>Pseudomonadota</taxon>
        <taxon>Betaproteobacteria</taxon>
        <taxon>Burkholderiales</taxon>
        <taxon>Oxalobacteraceae</taxon>
        <taxon>Noviherbaspirillum</taxon>
    </lineage>
</organism>
<gene>
    <name evidence="7" type="ORF">JJB74_15920</name>
</gene>
<dbReference type="EMBL" id="JAEPBG010000006">
    <property type="protein sequence ID" value="MBK4736110.1"/>
    <property type="molecule type" value="Genomic_DNA"/>
</dbReference>
<dbReference type="SMART" id="SM00283">
    <property type="entry name" value="MA"/>
    <property type="match status" value="1"/>
</dbReference>
<evidence type="ECO:0000256" key="4">
    <source>
        <dbReference type="PROSITE-ProRule" id="PRU00284"/>
    </source>
</evidence>
<keyword evidence="8" id="KW-1185">Reference proteome</keyword>
<sequence>MNDTARRMQQYYQQADRLMLGVLAILCAMSFALSNLHNTLAWAAIIGVPTLIIPAACIVWLPGTRFTRCVVAVAVMVYCALHIHQSGGMTEVHFGVFVLLSFLLCYRDWTVILTAAVAVALHHLSFNFLQEFGYGVLCFTHTGLDIVLVHAAYVVAEAGVLIYLSIVMDRQARQEVELAGRVEALSGGGEGRINLVAQDMTYLSTSARTLNLMLRTLHGAISDVREGGQNIHVAAQTMVDDNAMLAQRTETQLQNLQETAEAVSQYTEAVQQNHADARQADALATQASTQAQDGGTAVSRVVEAMDGLHEKSRRIVDIISVIDGIAFQTNILALNAAVEAARAGEQGRGFAVVASEVRALAQRSAAAAREIGQLIGETTTTIANGSELASEAGRTMNGIVESIREVSAIMARIVHSSDEQSRAVVEVKRSVEAIDQGMQQNAEMVQAASGSAASMLERAAQIAGLSQVFELDKNVAASASGQ</sequence>
<dbReference type="GO" id="GO:0005886">
    <property type="term" value="C:plasma membrane"/>
    <property type="evidence" value="ECO:0007669"/>
    <property type="project" value="TreeGrafter"/>
</dbReference>
<keyword evidence="5" id="KW-1133">Transmembrane helix</keyword>
<dbReference type="InterPro" id="IPR004089">
    <property type="entry name" value="MCPsignal_dom"/>
</dbReference>
<reference evidence="7" key="1">
    <citation type="submission" date="2021-01" db="EMBL/GenBank/DDBJ databases">
        <title>Genome sequence of strain Noviherbaspirillum sp. DKR-6.</title>
        <authorList>
            <person name="Chaudhary D.K."/>
        </authorList>
    </citation>
    <scope>NUCLEOTIDE SEQUENCE</scope>
    <source>
        <strain evidence="7">DKR-6</strain>
    </source>
</reference>
<feature type="transmembrane region" description="Helical" evidence="5">
    <location>
        <begin position="96"/>
        <end position="120"/>
    </location>
</feature>
<feature type="transmembrane region" description="Helical" evidence="5">
    <location>
        <begin position="40"/>
        <end position="61"/>
    </location>
</feature>
<keyword evidence="2" id="KW-0488">Methylation</keyword>
<dbReference type="Proteomes" id="UP000622890">
    <property type="component" value="Unassembled WGS sequence"/>
</dbReference>
<dbReference type="PANTHER" id="PTHR43531">
    <property type="entry name" value="PROTEIN ICFG"/>
    <property type="match status" value="1"/>
</dbReference>
<feature type="transmembrane region" description="Helical" evidence="5">
    <location>
        <begin position="15"/>
        <end position="34"/>
    </location>
</feature>
<keyword evidence="5" id="KW-0472">Membrane</keyword>
<proteinExistence type="inferred from homology"/>
<accession>A0A934ST44</accession>
<dbReference type="InterPro" id="IPR004090">
    <property type="entry name" value="Chemotax_Me-accpt_rcpt"/>
</dbReference>
<name>A0A934ST44_9BURK</name>
<dbReference type="RefSeq" id="WP_200593230.1">
    <property type="nucleotide sequence ID" value="NZ_JAEPBG010000006.1"/>
</dbReference>
<dbReference type="GO" id="GO:0007165">
    <property type="term" value="P:signal transduction"/>
    <property type="evidence" value="ECO:0007669"/>
    <property type="project" value="UniProtKB-KW"/>
</dbReference>
<dbReference type="Gene3D" id="1.10.287.950">
    <property type="entry name" value="Methyl-accepting chemotaxis protein"/>
    <property type="match status" value="1"/>
</dbReference>
<comment type="caution">
    <text evidence="7">The sequence shown here is derived from an EMBL/GenBank/DDBJ whole genome shotgun (WGS) entry which is preliminary data.</text>
</comment>
<evidence type="ECO:0000256" key="2">
    <source>
        <dbReference type="ARBA" id="ARBA00022481"/>
    </source>
</evidence>
<comment type="subcellular location">
    <subcellularLocation>
        <location evidence="1">Membrane</location>
    </subcellularLocation>
</comment>
<dbReference type="GO" id="GO:0004888">
    <property type="term" value="F:transmembrane signaling receptor activity"/>
    <property type="evidence" value="ECO:0007669"/>
    <property type="project" value="InterPro"/>
</dbReference>
<feature type="domain" description="Methyl-accepting transducer" evidence="6">
    <location>
        <begin position="227"/>
        <end position="456"/>
    </location>
</feature>
<evidence type="ECO:0000256" key="5">
    <source>
        <dbReference type="SAM" id="Phobius"/>
    </source>
</evidence>
<dbReference type="Pfam" id="PF00015">
    <property type="entry name" value="MCPsignal"/>
    <property type="match status" value="1"/>
</dbReference>
<evidence type="ECO:0000259" key="6">
    <source>
        <dbReference type="PROSITE" id="PS50111"/>
    </source>
</evidence>